<keyword evidence="3 8" id="KW-0547">Nucleotide-binding</keyword>
<evidence type="ECO:0000256" key="3">
    <source>
        <dbReference type="ARBA" id="ARBA00022741"/>
    </source>
</evidence>
<keyword evidence="8" id="KW-0963">Cytoplasm</keyword>
<keyword evidence="4 8" id="KW-0418">Kinase</keyword>
<keyword evidence="2 8" id="KW-0808">Transferase</keyword>
<dbReference type="CDD" id="cd02020">
    <property type="entry name" value="CMPK"/>
    <property type="match status" value="1"/>
</dbReference>
<evidence type="ECO:0000256" key="1">
    <source>
        <dbReference type="ARBA" id="ARBA00009427"/>
    </source>
</evidence>
<comment type="catalytic activity">
    <reaction evidence="6 8">
        <text>dCMP + ATP = dCDP + ADP</text>
        <dbReference type="Rhea" id="RHEA:25094"/>
        <dbReference type="ChEBI" id="CHEBI:30616"/>
        <dbReference type="ChEBI" id="CHEBI:57566"/>
        <dbReference type="ChEBI" id="CHEBI:58593"/>
        <dbReference type="ChEBI" id="CHEBI:456216"/>
        <dbReference type="EC" id="2.7.4.25"/>
    </reaction>
</comment>
<dbReference type="HAMAP" id="MF_00238">
    <property type="entry name" value="Cytidyl_kinase_type1"/>
    <property type="match status" value="1"/>
</dbReference>
<reference evidence="10 11" key="1">
    <citation type="journal article" date="2015" name="Genome Announc.">
        <title>Expanding the biotechnology potential of lactobacilli through comparative genomics of 213 strains and associated genera.</title>
        <authorList>
            <person name="Sun Z."/>
            <person name="Harris H.M."/>
            <person name="McCann A."/>
            <person name="Guo C."/>
            <person name="Argimon S."/>
            <person name="Zhang W."/>
            <person name="Yang X."/>
            <person name="Jeffery I.B."/>
            <person name="Cooney J.C."/>
            <person name="Kagawa T.F."/>
            <person name="Liu W."/>
            <person name="Song Y."/>
            <person name="Salvetti E."/>
            <person name="Wrobel A."/>
            <person name="Rasinkangas P."/>
            <person name="Parkhill J."/>
            <person name="Rea M.C."/>
            <person name="O'Sullivan O."/>
            <person name="Ritari J."/>
            <person name="Douillard F.P."/>
            <person name="Paul Ross R."/>
            <person name="Yang R."/>
            <person name="Briner A.E."/>
            <person name="Felis G.E."/>
            <person name="de Vos W.M."/>
            <person name="Barrangou R."/>
            <person name="Klaenhammer T.R."/>
            <person name="Caufield P.W."/>
            <person name="Cui Y."/>
            <person name="Zhang H."/>
            <person name="O'Toole P.W."/>
        </authorList>
    </citation>
    <scope>NUCLEOTIDE SEQUENCE [LARGE SCALE GENOMIC DNA]</scope>
    <source>
        <strain evidence="10 11">JCM 17158</strain>
    </source>
</reference>
<keyword evidence="5 8" id="KW-0067">ATP-binding</keyword>
<dbReference type="EC" id="2.7.4.25" evidence="8"/>
<dbReference type="EMBL" id="AZDJ01000013">
    <property type="protein sequence ID" value="KRK73385.1"/>
    <property type="molecule type" value="Genomic_DNA"/>
</dbReference>
<accession>A0A0R1JXE1</accession>
<dbReference type="NCBIfam" id="TIGR00017">
    <property type="entry name" value="cmk"/>
    <property type="match status" value="1"/>
</dbReference>
<dbReference type="GO" id="GO:0005524">
    <property type="term" value="F:ATP binding"/>
    <property type="evidence" value="ECO:0007669"/>
    <property type="project" value="UniProtKB-UniRule"/>
</dbReference>
<dbReference type="GO" id="GO:0015949">
    <property type="term" value="P:nucleobase-containing small molecule interconversion"/>
    <property type="evidence" value="ECO:0007669"/>
    <property type="project" value="TreeGrafter"/>
</dbReference>
<dbReference type="GO" id="GO:0005829">
    <property type="term" value="C:cytosol"/>
    <property type="evidence" value="ECO:0007669"/>
    <property type="project" value="TreeGrafter"/>
</dbReference>
<name>A0A0R1JXE1_9LACO</name>
<dbReference type="RefSeq" id="WP_056950719.1">
    <property type="nucleotide sequence ID" value="NZ_AZDJ01000013.1"/>
</dbReference>
<dbReference type="InterPro" id="IPR003136">
    <property type="entry name" value="Cytidylate_kin"/>
</dbReference>
<comment type="similarity">
    <text evidence="1 8">Belongs to the cytidylate kinase family. Type 1 subfamily.</text>
</comment>
<comment type="caution">
    <text evidence="10">The sequence shown here is derived from an EMBL/GenBank/DDBJ whole genome shotgun (WGS) entry which is preliminary data.</text>
</comment>
<dbReference type="PANTHER" id="PTHR21299:SF2">
    <property type="entry name" value="CYTIDYLATE KINASE"/>
    <property type="match status" value="1"/>
</dbReference>
<organism evidence="10 11">
    <name type="scientific">Lacticaseibacillus nasuensis JCM 17158</name>
    <dbReference type="NCBI Taxonomy" id="1291734"/>
    <lineage>
        <taxon>Bacteria</taxon>
        <taxon>Bacillati</taxon>
        <taxon>Bacillota</taxon>
        <taxon>Bacilli</taxon>
        <taxon>Lactobacillales</taxon>
        <taxon>Lactobacillaceae</taxon>
        <taxon>Lacticaseibacillus</taxon>
    </lineage>
</organism>
<dbReference type="GO" id="GO:0036430">
    <property type="term" value="F:CMP kinase activity"/>
    <property type="evidence" value="ECO:0007669"/>
    <property type="project" value="RHEA"/>
</dbReference>
<evidence type="ECO:0000256" key="4">
    <source>
        <dbReference type="ARBA" id="ARBA00022777"/>
    </source>
</evidence>
<feature type="binding site" evidence="8">
    <location>
        <begin position="7"/>
        <end position="15"/>
    </location>
    <ligand>
        <name>ATP</name>
        <dbReference type="ChEBI" id="CHEBI:30616"/>
    </ligand>
</feature>
<proteinExistence type="inferred from homology"/>
<comment type="catalytic activity">
    <reaction evidence="7 8">
        <text>CMP + ATP = CDP + ADP</text>
        <dbReference type="Rhea" id="RHEA:11600"/>
        <dbReference type="ChEBI" id="CHEBI:30616"/>
        <dbReference type="ChEBI" id="CHEBI:58069"/>
        <dbReference type="ChEBI" id="CHEBI:60377"/>
        <dbReference type="ChEBI" id="CHEBI:456216"/>
        <dbReference type="EC" id="2.7.4.25"/>
    </reaction>
</comment>
<sequence>MQIAIDGPAGSGKSTIAKLVATKLGFIYCDTGAMYRTVTLMALRAQLPLADEAAIMRHLEALTISFQPSADGQLVFMNGEDVTLAIREPETTNNVSQVAALPAVRAELVKRQRAIAEAHDIVMDGRDIGTTVLPNAAVKIFLIASVAERAKRRFKENQARGITTPLAELEAEIAERDRKDSTRATSPLRKAADAVELDSTSMTIDEEVSEILALVAQAQSR</sequence>
<dbReference type="STRING" id="1291734.FD02_GL001243"/>
<dbReference type="GO" id="GO:0006220">
    <property type="term" value="P:pyrimidine nucleotide metabolic process"/>
    <property type="evidence" value="ECO:0007669"/>
    <property type="project" value="UniProtKB-UniRule"/>
</dbReference>
<evidence type="ECO:0000256" key="2">
    <source>
        <dbReference type="ARBA" id="ARBA00022679"/>
    </source>
</evidence>
<dbReference type="GO" id="GO:0036431">
    <property type="term" value="F:dCMP kinase activity"/>
    <property type="evidence" value="ECO:0007669"/>
    <property type="project" value="InterPro"/>
</dbReference>
<feature type="domain" description="Cytidylate kinase" evidence="9">
    <location>
        <begin position="3"/>
        <end position="216"/>
    </location>
</feature>
<dbReference type="PATRIC" id="fig|1291734.4.peg.1274"/>
<dbReference type="Pfam" id="PF02224">
    <property type="entry name" value="Cytidylate_kin"/>
    <property type="match status" value="1"/>
</dbReference>
<dbReference type="AlphaFoldDB" id="A0A0R1JXE1"/>
<evidence type="ECO:0000313" key="10">
    <source>
        <dbReference type="EMBL" id="KRK73385.1"/>
    </source>
</evidence>
<protein>
    <recommendedName>
        <fullName evidence="8">Cytidylate kinase</fullName>
        <shortName evidence="8">CK</shortName>
        <ecNumber evidence="8">2.7.4.25</ecNumber>
    </recommendedName>
    <alternativeName>
        <fullName evidence="8">Cytidine monophosphate kinase</fullName>
        <shortName evidence="8">CMP kinase</shortName>
    </alternativeName>
</protein>
<dbReference type="OrthoDB" id="9807434at2"/>
<evidence type="ECO:0000259" key="9">
    <source>
        <dbReference type="Pfam" id="PF02224"/>
    </source>
</evidence>
<comment type="subcellular location">
    <subcellularLocation>
        <location evidence="8">Cytoplasm</location>
    </subcellularLocation>
</comment>
<dbReference type="InterPro" id="IPR027417">
    <property type="entry name" value="P-loop_NTPase"/>
</dbReference>
<dbReference type="Proteomes" id="UP000051804">
    <property type="component" value="Unassembled WGS sequence"/>
</dbReference>
<dbReference type="InterPro" id="IPR011994">
    <property type="entry name" value="Cytidylate_kinase_dom"/>
</dbReference>
<evidence type="ECO:0000313" key="11">
    <source>
        <dbReference type="Proteomes" id="UP000051804"/>
    </source>
</evidence>
<evidence type="ECO:0000256" key="6">
    <source>
        <dbReference type="ARBA" id="ARBA00047615"/>
    </source>
</evidence>
<dbReference type="PANTHER" id="PTHR21299">
    <property type="entry name" value="CYTIDYLATE KINASE/PANTOATE-BETA-ALANINE LIGASE"/>
    <property type="match status" value="1"/>
</dbReference>
<gene>
    <name evidence="8" type="primary">cmk</name>
    <name evidence="10" type="ORF">FD02_GL001243</name>
</gene>
<evidence type="ECO:0000256" key="8">
    <source>
        <dbReference type="HAMAP-Rule" id="MF_00238"/>
    </source>
</evidence>
<evidence type="ECO:0000256" key="5">
    <source>
        <dbReference type="ARBA" id="ARBA00022840"/>
    </source>
</evidence>
<dbReference type="Gene3D" id="3.40.50.300">
    <property type="entry name" value="P-loop containing nucleotide triphosphate hydrolases"/>
    <property type="match status" value="1"/>
</dbReference>
<dbReference type="SUPFAM" id="SSF52540">
    <property type="entry name" value="P-loop containing nucleoside triphosphate hydrolases"/>
    <property type="match status" value="1"/>
</dbReference>
<keyword evidence="11" id="KW-1185">Reference proteome</keyword>
<evidence type="ECO:0000256" key="7">
    <source>
        <dbReference type="ARBA" id="ARBA00048478"/>
    </source>
</evidence>